<protein>
    <submittedName>
        <fullName evidence="1">Uncharacterized protein</fullName>
    </submittedName>
</protein>
<organism evidence="1 2">
    <name type="scientific">Portunus trituberculatus</name>
    <name type="common">Swimming crab</name>
    <name type="synonym">Neptunus trituberculatus</name>
    <dbReference type="NCBI Taxonomy" id="210409"/>
    <lineage>
        <taxon>Eukaryota</taxon>
        <taxon>Metazoa</taxon>
        <taxon>Ecdysozoa</taxon>
        <taxon>Arthropoda</taxon>
        <taxon>Crustacea</taxon>
        <taxon>Multicrustacea</taxon>
        <taxon>Malacostraca</taxon>
        <taxon>Eumalacostraca</taxon>
        <taxon>Eucarida</taxon>
        <taxon>Decapoda</taxon>
        <taxon>Pleocyemata</taxon>
        <taxon>Brachyura</taxon>
        <taxon>Eubrachyura</taxon>
        <taxon>Portunoidea</taxon>
        <taxon>Portunidae</taxon>
        <taxon>Portuninae</taxon>
        <taxon>Portunus</taxon>
    </lineage>
</organism>
<dbReference type="AlphaFoldDB" id="A0A5B7KGY9"/>
<evidence type="ECO:0000313" key="1">
    <source>
        <dbReference type="EMBL" id="MPD06076.1"/>
    </source>
</evidence>
<dbReference type="EMBL" id="VSRR010149310">
    <property type="protein sequence ID" value="MPD06076.1"/>
    <property type="molecule type" value="Genomic_DNA"/>
</dbReference>
<evidence type="ECO:0000313" key="2">
    <source>
        <dbReference type="Proteomes" id="UP000324222"/>
    </source>
</evidence>
<comment type="caution">
    <text evidence="1">The sequence shown here is derived from an EMBL/GenBank/DDBJ whole genome shotgun (WGS) entry which is preliminary data.</text>
</comment>
<name>A0A5B7KGY9_PORTR</name>
<accession>A0A5B7KGY9</accession>
<dbReference type="Proteomes" id="UP000324222">
    <property type="component" value="Unassembled WGS sequence"/>
</dbReference>
<proteinExistence type="predicted"/>
<gene>
    <name evidence="1" type="ORF">E2C01_101859</name>
</gene>
<sequence>MVWCAAPRQSSKVMALVVVVHFPDTPLLQPSIIGISDASVLQNKYRSTSQQRQWKAGDKLYIERGKGHVRDIMRIANRT</sequence>
<keyword evidence="2" id="KW-1185">Reference proteome</keyword>
<reference evidence="1 2" key="1">
    <citation type="submission" date="2019-05" db="EMBL/GenBank/DDBJ databases">
        <title>Another draft genome of Portunus trituberculatus and its Hox gene families provides insights of decapod evolution.</title>
        <authorList>
            <person name="Jeong J.-H."/>
            <person name="Song I."/>
            <person name="Kim S."/>
            <person name="Choi T."/>
            <person name="Kim D."/>
            <person name="Ryu S."/>
            <person name="Kim W."/>
        </authorList>
    </citation>
    <scope>NUCLEOTIDE SEQUENCE [LARGE SCALE GENOMIC DNA]</scope>
    <source>
        <tissue evidence="1">Muscle</tissue>
    </source>
</reference>